<protein>
    <submittedName>
        <fullName evidence="1">Uncharacterized protein</fullName>
    </submittedName>
</protein>
<dbReference type="EMBL" id="AP018449">
    <property type="protein sequence ID" value="BBB92544.1"/>
    <property type="molecule type" value="Genomic_DNA"/>
</dbReference>
<name>A0A348AN96_9FIRM</name>
<evidence type="ECO:0000313" key="2">
    <source>
        <dbReference type="Proteomes" id="UP000276437"/>
    </source>
</evidence>
<dbReference type="RefSeq" id="WP_126309462.1">
    <property type="nucleotide sequence ID" value="NZ_AP018449.1"/>
</dbReference>
<organism evidence="1 2">
    <name type="scientific">Methylomusa anaerophila</name>
    <dbReference type="NCBI Taxonomy" id="1930071"/>
    <lineage>
        <taxon>Bacteria</taxon>
        <taxon>Bacillati</taxon>
        <taxon>Bacillota</taxon>
        <taxon>Negativicutes</taxon>
        <taxon>Selenomonadales</taxon>
        <taxon>Sporomusaceae</taxon>
        <taxon>Methylomusa</taxon>
    </lineage>
</organism>
<reference evidence="1 2" key="1">
    <citation type="journal article" date="2018" name="Int. J. Syst. Evol. Microbiol.">
        <title>Methylomusa anaerophila gen. nov., sp. nov., an anaerobic methanol-utilizing bacterium isolated from a microbial fuel cell.</title>
        <authorList>
            <person name="Amano N."/>
            <person name="Yamamuro A."/>
            <person name="Miyahara M."/>
            <person name="Kouzuma A."/>
            <person name="Abe T."/>
            <person name="Watanabe K."/>
        </authorList>
    </citation>
    <scope>NUCLEOTIDE SEQUENCE [LARGE SCALE GENOMIC DNA]</scope>
    <source>
        <strain evidence="1 2">MMFC1</strain>
    </source>
</reference>
<dbReference type="Proteomes" id="UP000276437">
    <property type="component" value="Chromosome"/>
</dbReference>
<dbReference type="AlphaFoldDB" id="A0A348AN96"/>
<dbReference type="OrthoDB" id="9876102at2"/>
<gene>
    <name evidence="1" type="ORF">MAMMFC1_03239</name>
</gene>
<evidence type="ECO:0000313" key="1">
    <source>
        <dbReference type="EMBL" id="BBB92544.1"/>
    </source>
</evidence>
<dbReference type="KEGG" id="mana:MAMMFC1_03239"/>
<proteinExistence type="predicted"/>
<accession>A0A348AN96</accession>
<keyword evidence="2" id="KW-1185">Reference proteome</keyword>
<sequence>MLEVSTNRRYSLTIPYFVDLTKEANWECQDSKQTCFLTQRIHLFIKKRNLGTEVRTGEIIAAYSSPNGVKSTQEITGTFEHSYVKIDQTIQDTVDATEIAGHIFSDWKANLNIAGGYKLSSNINAKISEVVKNSTKCSSLLSKTVGTKSITSAAIRREISPDKDGKTFWVKPYVQYAYDIYLSYVDFLLVEYKKSFLGLRKKRHKFPGPHMNRHVFKMPLFSMHVWELLRYSDWLVEEKDYELQVEDPLEVEIAPFMQWTVPYMPIPVEGIPTLYQISNAAFPMKWVKRKGDGWTEEELRLLEQEEYEGSELTRKGWFLSNSEFEMKQSN</sequence>